<dbReference type="InterPro" id="IPR032872">
    <property type="entry name" value="WAK_assoc_C"/>
</dbReference>
<evidence type="ECO:0000256" key="1">
    <source>
        <dbReference type="ARBA" id="ARBA00004167"/>
    </source>
</evidence>
<gene>
    <name evidence="11" type="ORF">CCAM_LOCUS3015</name>
</gene>
<feature type="transmembrane region" description="Helical" evidence="8">
    <location>
        <begin position="552"/>
        <end position="571"/>
    </location>
</feature>
<keyword evidence="4" id="KW-0325">Glycoprotein</keyword>
<comment type="catalytic activity">
    <reaction evidence="5">
        <text>L-threonyl-[protein] + ATP = O-phospho-L-threonyl-[protein] + ADP + H(+)</text>
        <dbReference type="Rhea" id="RHEA:46608"/>
        <dbReference type="Rhea" id="RHEA-COMP:11060"/>
        <dbReference type="Rhea" id="RHEA-COMP:11605"/>
        <dbReference type="ChEBI" id="CHEBI:15378"/>
        <dbReference type="ChEBI" id="CHEBI:30013"/>
        <dbReference type="ChEBI" id="CHEBI:30616"/>
        <dbReference type="ChEBI" id="CHEBI:61977"/>
        <dbReference type="ChEBI" id="CHEBI:456216"/>
        <dbReference type="EC" id="2.7.11.1"/>
    </reaction>
</comment>
<evidence type="ECO:0000256" key="6">
    <source>
        <dbReference type="ARBA" id="ARBA00048679"/>
    </source>
</evidence>
<keyword evidence="3" id="KW-0732">Signal</keyword>
<evidence type="ECO:0000256" key="4">
    <source>
        <dbReference type="ARBA" id="ARBA00023180"/>
    </source>
</evidence>
<reference evidence="11 12" key="1">
    <citation type="submission" date="2018-04" db="EMBL/GenBank/DDBJ databases">
        <authorList>
            <person name="Vogel A."/>
        </authorList>
    </citation>
    <scope>NUCLEOTIDE SEQUENCE [LARGE SCALE GENOMIC DNA]</scope>
</reference>
<comment type="subcellular location">
    <subcellularLocation>
        <location evidence="1">Membrane</location>
        <topology evidence="1">Single-pass membrane protein</topology>
    </subcellularLocation>
</comment>
<feature type="region of interest" description="Disordered" evidence="7">
    <location>
        <begin position="266"/>
        <end position="303"/>
    </location>
</feature>
<evidence type="ECO:0000256" key="8">
    <source>
        <dbReference type="SAM" id="Phobius"/>
    </source>
</evidence>
<sequence length="579" mass="62222">MDDDDDGGEEEAPTESMYCAMRVDSEMGRRLWMRTGTFRAIRTWSAYGLHHVPNSFTSSVVAIAAAVELAGALEKNEEGDGNEEDRGGFSEPNFKKWSRLFLLLVRRFNLEGFLTGEKTSTGKDDVEWLQLDALIQGWILSTVNDEVSDLIISSTTSAADLWKSIHNLFHDNKAARAMQLEQQFFNTVKGTSTIASYCQTLRNIADWLDDVDAPVTENQLVLQTLRGLPEDLSNQVSFLEFQKPPPTFMETRSALLLLEGQRRPHAAAGEGGTTLAAHSSGGGGARGPGYGGHGGPHSGQGSGVSSLACQKTCGSQLIKYPFGTGPGCGDPRFQPHVTCDVQQQVLTFATHTGCYPVSSVDYQTQVIYISDPSLSTCSCTRTSPGFGLDSDAPFSFHDDTAVALLGCTGGANSSTPECDALAAPICDILTSCQQPITTSKASDLQLSGGCCVYAPVDLGPAFEMDLPKLGCTGYSSMYGGEAGAAGGWKYGIALKYKFNYRNDYPDLCDACEKSSGVCGYSIPYKSFLCNCPGGFNTSSHCFLSSWSNGFTISPWNTGILLVVIMGLFIIVQNEVGYKL</sequence>
<evidence type="ECO:0000256" key="2">
    <source>
        <dbReference type="ARBA" id="ARBA00012513"/>
    </source>
</evidence>
<keyword evidence="8" id="KW-0812">Transmembrane</keyword>
<feature type="domain" description="Wall-associated receptor kinase galacturonan-binding" evidence="9">
    <location>
        <begin position="309"/>
        <end position="371"/>
    </location>
</feature>
<keyword evidence="12" id="KW-1185">Reference proteome</keyword>
<evidence type="ECO:0000259" key="10">
    <source>
        <dbReference type="Pfam" id="PF14380"/>
    </source>
</evidence>
<dbReference type="Pfam" id="PF14223">
    <property type="entry name" value="Retrotran_gag_2"/>
    <property type="match status" value="1"/>
</dbReference>
<dbReference type="Pfam" id="PF14380">
    <property type="entry name" value="WAK_assoc"/>
    <property type="match status" value="1"/>
</dbReference>
<dbReference type="GO" id="GO:0030247">
    <property type="term" value="F:polysaccharide binding"/>
    <property type="evidence" value="ECO:0007669"/>
    <property type="project" value="InterPro"/>
</dbReference>
<evidence type="ECO:0000256" key="7">
    <source>
        <dbReference type="SAM" id="MobiDB-lite"/>
    </source>
</evidence>
<evidence type="ECO:0000259" key="9">
    <source>
        <dbReference type="Pfam" id="PF13947"/>
    </source>
</evidence>
<evidence type="ECO:0000256" key="5">
    <source>
        <dbReference type="ARBA" id="ARBA00047899"/>
    </source>
</evidence>
<dbReference type="GO" id="GO:0016020">
    <property type="term" value="C:membrane"/>
    <property type="evidence" value="ECO:0007669"/>
    <property type="project" value="UniProtKB-SubCell"/>
</dbReference>
<dbReference type="GO" id="GO:0004674">
    <property type="term" value="F:protein serine/threonine kinase activity"/>
    <property type="evidence" value="ECO:0007669"/>
    <property type="project" value="UniProtKB-EC"/>
</dbReference>
<dbReference type="PANTHER" id="PTHR33355:SF10">
    <property type="entry name" value="EGF-LIKE DOMAIN-CONTAINING PROTEIN"/>
    <property type="match status" value="1"/>
</dbReference>
<name>A0A484KE55_9ASTE</name>
<feature type="compositionally biased region" description="Gly residues" evidence="7">
    <location>
        <begin position="280"/>
        <end position="302"/>
    </location>
</feature>
<evidence type="ECO:0000256" key="3">
    <source>
        <dbReference type="ARBA" id="ARBA00022729"/>
    </source>
</evidence>
<dbReference type="OrthoDB" id="1933476at2759"/>
<evidence type="ECO:0000313" key="11">
    <source>
        <dbReference type="EMBL" id="VFQ61239.1"/>
    </source>
</evidence>
<dbReference type="Pfam" id="PF13947">
    <property type="entry name" value="GUB_WAK_bind"/>
    <property type="match status" value="1"/>
</dbReference>
<dbReference type="InterPro" id="IPR025287">
    <property type="entry name" value="WAK_GUB"/>
</dbReference>
<dbReference type="PANTHER" id="PTHR33355">
    <property type="entry name" value="WALL-ASSOCIATED RECEPTOR KINASE CARBOXY-TERMINAL PROTEIN-RELATED"/>
    <property type="match status" value="1"/>
</dbReference>
<organism evidence="11 12">
    <name type="scientific">Cuscuta campestris</name>
    <dbReference type="NCBI Taxonomy" id="132261"/>
    <lineage>
        <taxon>Eukaryota</taxon>
        <taxon>Viridiplantae</taxon>
        <taxon>Streptophyta</taxon>
        <taxon>Embryophyta</taxon>
        <taxon>Tracheophyta</taxon>
        <taxon>Spermatophyta</taxon>
        <taxon>Magnoliopsida</taxon>
        <taxon>eudicotyledons</taxon>
        <taxon>Gunneridae</taxon>
        <taxon>Pentapetalae</taxon>
        <taxon>asterids</taxon>
        <taxon>lamiids</taxon>
        <taxon>Solanales</taxon>
        <taxon>Convolvulaceae</taxon>
        <taxon>Cuscuteae</taxon>
        <taxon>Cuscuta</taxon>
        <taxon>Cuscuta subgen. Grammica</taxon>
        <taxon>Cuscuta sect. Cleistogrammica</taxon>
    </lineage>
</organism>
<proteinExistence type="predicted"/>
<dbReference type="AlphaFoldDB" id="A0A484KE55"/>
<dbReference type="EC" id="2.7.11.1" evidence="2"/>
<feature type="domain" description="Wall-associated receptor kinase C-terminal" evidence="10">
    <location>
        <begin position="490"/>
        <end position="533"/>
    </location>
</feature>
<keyword evidence="8" id="KW-0472">Membrane</keyword>
<protein>
    <recommendedName>
        <fullName evidence="2">non-specific serine/threonine protein kinase</fullName>
        <ecNumber evidence="2">2.7.11.1</ecNumber>
    </recommendedName>
</protein>
<comment type="catalytic activity">
    <reaction evidence="6">
        <text>L-seryl-[protein] + ATP = O-phospho-L-seryl-[protein] + ADP + H(+)</text>
        <dbReference type="Rhea" id="RHEA:17989"/>
        <dbReference type="Rhea" id="RHEA-COMP:9863"/>
        <dbReference type="Rhea" id="RHEA-COMP:11604"/>
        <dbReference type="ChEBI" id="CHEBI:15378"/>
        <dbReference type="ChEBI" id="CHEBI:29999"/>
        <dbReference type="ChEBI" id="CHEBI:30616"/>
        <dbReference type="ChEBI" id="CHEBI:83421"/>
        <dbReference type="ChEBI" id="CHEBI:456216"/>
        <dbReference type="EC" id="2.7.11.1"/>
    </reaction>
</comment>
<evidence type="ECO:0000313" key="12">
    <source>
        <dbReference type="Proteomes" id="UP000595140"/>
    </source>
</evidence>
<dbReference type="Proteomes" id="UP000595140">
    <property type="component" value="Unassembled WGS sequence"/>
</dbReference>
<accession>A0A484KE55</accession>
<dbReference type="EMBL" id="OOIL02000150">
    <property type="protein sequence ID" value="VFQ61239.1"/>
    <property type="molecule type" value="Genomic_DNA"/>
</dbReference>
<keyword evidence="8" id="KW-1133">Transmembrane helix</keyword>